<keyword evidence="2" id="KW-1185">Reference proteome</keyword>
<protein>
    <submittedName>
        <fullName evidence="1">Uncharacterized protein</fullName>
    </submittedName>
</protein>
<evidence type="ECO:0000313" key="1">
    <source>
        <dbReference type="EMBL" id="RLQ87085.1"/>
    </source>
</evidence>
<dbReference type="EMBL" id="RCWN01000001">
    <property type="protein sequence ID" value="RLQ87085.1"/>
    <property type="molecule type" value="Genomic_DNA"/>
</dbReference>
<name>A0A3L7J9P4_9HYPH</name>
<proteinExistence type="predicted"/>
<reference evidence="1 2" key="1">
    <citation type="submission" date="2018-10" db="EMBL/GenBank/DDBJ databases">
        <title>Notoacmeibacter sp. M2BS9Y-3-1, whole genome shotgun sequence.</title>
        <authorList>
            <person name="Tuo L."/>
        </authorList>
    </citation>
    <scope>NUCLEOTIDE SEQUENCE [LARGE SCALE GENOMIC DNA]</scope>
    <source>
        <strain evidence="1 2">M2BS9Y-3-1</strain>
    </source>
</reference>
<dbReference type="AlphaFoldDB" id="A0A3L7J9P4"/>
<accession>A0A3L7J9P4</accession>
<dbReference type="RefSeq" id="WP_121644053.1">
    <property type="nucleotide sequence ID" value="NZ_RCWN01000001.1"/>
</dbReference>
<sequence>MAKADIHNRVERLEAGQNRGTIAAVIKHYRDDAWRLPHETERAAVDRYIRHVLNDPGGIESLTVARRVTTPTMMTDFERQKIIQRAHDRLNRGDPIPDDCFLSRLVAYREQGRSMGAIE</sequence>
<comment type="caution">
    <text evidence="1">The sequence shown here is derived from an EMBL/GenBank/DDBJ whole genome shotgun (WGS) entry which is preliminary data.</text>
</comment>
<organism evidence="1 2">
    <name type="scientific">Notoacmeibacter ruber</name>
    <dbReference type="NCBI Taxonomy" id="2670375"/>
    <lineage>
        <taxon>Bacteria</taxon>
        <taxon>Pseudomonadati</taxon>
        <taxon>Pseudomonadota</taxon>
        <taxon>Alphaproteobacteria</taxon>
        <taxon>Hyphomicrobiales</taxon>
        <taxon>Notoacmeibacteraceae</taxon>
        <taxon>Notoacmeibacter</taxon>
    </lineage>
</organism>
<dbReference type="Proteomes" id="UP000281094">
    <property type="component" value="Unassembled WGS sequence"/>
</dbReference>
<evidence type="ECO:0000313" key="2">
    <source>
        <dbReference type="Proteomes" id="UP000281094"/>
    </source>
</evidence>
<gene>
    <name evidence="1" type="ORF">D8780_01510</name>
</gene>